<dbReference type="AlphaFoldDB" id="A0A4R2C903"/>
<dbReference type="RefSeq" id="WP_132072844.1">
    <property type="nucleotide sequence ID" value="NZ_SLVU01000001.1"/>
</dbReference>
<evidence type="ECO:0000313" key="4">
    <source>
        <dbReference type="Proteomes" id="UP000295043"/>
    </source>
</evidence>
<gene>
    <name evidence="3" type="ORF">EV184_101387</name>
</gene>
<sequence>MTKNSAKGDRQKEQRDSETITRRPGTSTVEWIAAGTSSLALLAVLAYLVVEGLSEPKGTAQLVVLPVQVTSTNGSYVVEFAAENRAGRSVAAVEIQGELRKGDEVVEESSALLDYIPQQSERKGAVIFQRDPKAYELRLFARGYTDP</sequence>
<feature type="transmembrane region" description="Helical" evidence="2">
    <location>
        <begin position="31"/>
        <end position="50"/>
    </location>
</feature>
<feature type="region of interest" description="Disordered" evidence="1">
    <location>
        <begin position="1"/>
        <end position="26"/>
    </location>
</feature>
<name>A0A4R2C903_9HYPH</name>
<dbReference type="InterPro" id="IPR013417">
    <property type="entry name" value="CHP02588"/>
</dbReference>
<comment type="caution">
    <text evidence="3">The sequence shown here is derived from an EMBL/GenBank/DDBJ whole genome shotgun (WGS) entry which is preliminary data.</text>
</comment>
<evidence type="ECO:0000256" key="2">
    <source>
        <dbReference type="SAM" id="Phobius"/>
    </source>
</evidence>
<evidence type="ECO:0000313" key="3">
    <source>
        <dbReference type="EMBL" id="TCN36395.1"/>
    </source>
</evidence>
<keyword evidence="2" id="KW-0812">Transmembrane</keyword>
<keyword evidence="2" id="KW-1133">Transmembrane helix</keyword>
<feature type="compositionally biased region" description="Basic and acidic residues" evidence="1">
    <location>
        <begin position="1"/>
        <end position="21"/>
    </location>
</feature>
<keyword evidence="2" id="KW-0472">Membrane</keyword>
<accession>A0A4R2C903</accession>
<evidence type="ECO:0000256" key="1">
    <source>
        <dbReference type="SAM" id="MobiDB-lite"/>
    </source>
</evidence>
<dbReference type="Proteomes" id="UP000295043">
    <property type="component" value="Unassembled WGS sequence"/>
</dbReference>
<protein>
    <submittedName>
        <fullName evidence="3">Uncharacterized protein (TIGR02588 family)</fullName>
    </submittedName>
</protein>
<dbReference type="NCBIfam" id="TIGR02588">
    <property type="entry name" value="TIGR02588 family protein"/>
    <property type="match status" value="1"/>
</dbReference>
<reference evidence="3 4" key="1">
    <citation type="submission" date="2019-03" db="EMBL/GenBank/DDBJ databases">
        <title>Genomic Encyclopedia of Type Strains, Phase IV (KMG-V): Genome sequencing to study the core and pangenomes of soil and plant-associated prokaryotes.</title>
        <authorList>
            <person name="Whitman W."/>
        </authorList>
    </citation>
    <scope>NUCLEOTIDE SEQUENCE [LARGE SCALE GENOMIC DNA]</scope>
    <source>
        <strain evidence="3 4">23C40</strain>
    </source>
</reference>
<dbReference type="EMBL" id="SLVU01000001">
    <property type="protein sequence ID" value="TCN36395.1"/>
    <property type="molecule type" value="Genomic_DNA"/>
</dbReference>
<proteinExistence type="predicted"/>
<organism evidence="3 4">
    <name type="scientific">Sinorhizobium americanum</name>
    <dbReference type="NCBI Taxonomy" id="194963"/>
    <lineage>
        <taxon>Bacteria</taxon>
        <taxon>Pseudomonadati</taxon>
        <taxon>Pseudomonadota</taxon>
        <taxon>Alphaproteobacteria</taxon>
        <taxon>Hyphomicrobiales</taxon>
        <taxon>Rhizobiaceae</taxon>
        <taxon>Sinorhizobium/Ensifer group</taxon>
        <taxon>Sinorhizobium</taxon>
    </lineage>
</organism>